<reference evidence="1 2" key="1">
    <citation type="submission" date="2020-08" db="EMBL/GenBank/DDBJ databases">
        <title>Functional genomics of gut bacteria from endangered species of beetles.</title>
        <authorList>
            <person name="Carlos-Shanley C."/>
        </authorList>
    </citation>
    <scope>NUCLEOTIDE SEQUENCE [LARGE SCALE GENOMIC DNA]</scope>
    <source>
        <strain evidence="1 2">S00136</strain>
    </source>
</reference>
<evidence type="ECO:0000313" key="1">
    <source>
        <dbReference type="EMBL" id="MBB6372624.1"/>
    </source>
</evidence>
<accession>A0A841N6X1</accession>
<proteinExistence type="predicted"/>
<protein>
    <recommendedName>
        <fullName evidence="3">Streptomycin adenylyltransferase</fullName>
    </recommendedName>
</protein>
<dbReference type="SUPFAM" id="SSF81301">
    <property type="entry name" value="Nucleotidyltransferase"/>
    <property type="match status" value="1"/>
</dbReference>
<gene>
    <name evidence="1" type="ORF">HNP36_003742</name>
</gene>
<dbReference type="AlphaFoldDB" id="A0A841N6X1"/>
<dbReference type="EMBL" id="JACHLC010000007">
    <property type="protein sequence ID" value="MBB6372624.1"/>
    <property type="molecule type" value="Genomic_DNA"/>
</dbReference>
<comment type="caution">
    <text evidence="1">The sequence shown here is derived from an EMBL/GenBank/DDBJ whole genome shotgun (WGS) entry which is preliminary data.</text>
</comment>
<dbReference type="RefSeq" id="WP_184167279.1">
    <property type="nucleotide sequence ID" value="NZ_JACHLC010000007.1"/>
</dbReference>
<dbReference type="SUPFAM" id="SSF81631">
    <property type="entry name" value="PAP/OAS1 substrate-binding domain"/>
    <property type="match status" value="1"/>
</dbReference>
<evidence type="ECO:0000313" key="2">
    <source>
        <dbReference type="Proteomes" id="UP000589738"/>
    </source>
</evidence>
<dbReference type="Pfam" id="PF04439">
    <property type="entry name" value="Adenyl_transf"/>
    <property type="match status" value="1"/>
</dbReference>
<dbReference type="Gene3D" id="1.20.120.330">
    <property type="entry name" value="Nucleotidyltransferases domain 2"/>
    <property type="match status" value="1"/>
</dbReference>
<organism evidence="1 2">
    <name type="scientific">Chryseobacterium shigense</name>
    <dbReference type="NCBI Taxonomy" id="297244"/>
    <lineage>
        <taxon>Bacteria</taxon>
        <taxon>Pseudomonadati</taxon>
        <taxon>Bacteroidota</taxon>
        <taxon>Flavobacteriia</taxon>
        <taxon>Flavobacteriales</taxon>
        <taxon>Weeksellaceae</taxon>
        <taxon>Chryseobacterium group</taxon>
        <taxon>Chryseobacterium</taxon>
    </lineage>
</organism>
<dbReference type="Proteomes" id="UP000589738">
    <property type="component" value="Unassembled WGS sequence"/>
</dbReference>
<evidence type="ECO:0008006" key="3">
    <source>
        <dbReference type="Google" id="ProtNLM"/>
    </source>
</evidence>
<keyword evidence="2" id="KW-1185">Reference proteome</keyword>
<dbReference type="InterPro" id="IPR043519">
    <property type="entry name" value="NT_sf"/>
</dbReference>
<dbReference type="InterPro" id="IPR007530">
    <property type="entry name" value="Aminoglycoside_adenylylTfrase"/>
</dbReference>
<sequence>MIDIIAKQLNDSNIKGIISFGSFHSGTSNKDHNDEFSDLDLFVFTKNPNISLNIDNIGWLKCLGKPISVLTIKNPVEGNMITRIMYENLFSVDVILISYSKFNLIKIYLFFKKMKLNKFIPDYINIEKELTTFNAYLKRGYSIVYDKKNIKKTVSDINQFFPIVEEKLDEKKFLECYDEFWQTAYRFLGKIVRGDIYYGLILLDNVLKNRMVEMIAWESKYFFDNKDDLYYYGKKINSWADKHTILKLSKTTFSTDYKNNLEVLNNHILIFKNCSKNVAVKKGYSLNNVLEHKILSKVGDYLKNFEQ</sequence>
<name>A0A841N6X1_9FLAO</name>
<dbReference type="Gene3D" id="3.30.460.10">
    <property type="entry name" value="Beta Polymerase, domain 2"/>
    <property type="match status" value="1"/>
</dbReference>